<evidence type="ECO:0000256" key="3">
    <source>
        <dbReference type="ARBA" id="ARBA00022737"/>
    </source>
</evidence>
<dbReference type="SMART" id="SM00028">
    <property type="entry name" value="TPR"/>
    <property type="match status" value="5"/>
</dbReference>
<dbReference type="GO" id="GO:0003729">
    <property type="term" value="F:mRNA binding"/>
    <property type="evidence" value="ECO:0007669"/>
    <property type="project" value="InterPro"/>
</dbReference>
<feature type="region of interest" description="Disordered" evidence="7">
    <location>
        <begin position="167"/>
        <end position="186"/>
    </location>
</feature>
<dbReference type="PROSITE" id="PS50005">
    <property type="entry name" value="TPR"/>
    <property type="match status" value="1"/>
</dbReference>
<dbReference type="EMBL" id="CM035435">
    <property type="protein sequence ID" value="KAH7290961.1"/>
    <property type="molecule type" value="Genomic_DNA"/>
</dbReference>
<dbReference type="SMART" id="SM00386">
    <property type="entry name" value="HAT"/>
    <property type="match status" value="6"/>
</dbReference>
<comment type="subcellular location">
    <subcellularLocation>
        <location evidence="1">Nucleus</location>
    </subcellularLocation>
</comment>
<dbReference type="PANTHER" id="PTHR44917:SF1">
    <property type="entry name" value="PROTEIN HIGH CHLOROPHYLL FLUORESCENT 107"/>
    <property type="match status" value="1"/>
</dbReference>
<evidence type="ECO:0000313" key="8">
    <source>
        <dbReference type="EMBL" id="KAH7290961.1"/>
    </source>
</evidence>
<dbReference type="OrthoDB" id="427950at2759"/>
<feature type="compositionally biased region" description="Basic and acidic residues" evidence="7">
    <location>
        <begin position="968"/>
        <end position="980"/>
    </location>
</feature>
<gene>
    <name evidence="8" type="ORF">KP509_30G071200</name>
</gene>
<name>A0A8T2R5C8_CERRI</name>
<protein>
    <submittedName>
        <fullName evidence="8">Uncharacterized protein</fullName>
    </submittedName>
</protein>
<dbReference type="Gene3D" id="1.25.40.10">
    <property type="entry name" value="Tetratricopeptide repeat domain"/>
    <property type="match status" value="3"/>
</dbReference>
<sequence length="1136" mass="127123">MAILPPALPIGASHLDENLLSKVPLFCGEAFGLRHVQKQRLPVPHPRQNAPLTLCDRSAASKSFAVTASVPQVSLTFGSVVEDERVREEEGKCRGTEEEHVKDEDRELVAECLSLEWNPQWYPVSLIDDLDRRVPSAVTIMGRHLIVSWDETNQLWKVWDEKLPGTLSSTSEEPMHGEAQSRLSPSNDFLESRLQNDYSSQYPTVEQDGLLWFWPDGRPEFKDIASRESPPSLPAFTDPAFRDKLHSMNLSLGYKKMIEGFLEPASVPFAHDGPQEDFFQDFEKRLNRTVGYQSQRPNNVHTYRTKSESAFSNVNGYVQGSSGSSSKSSKLVNSNRTNPRMLSYGISHGKNGDGSNVNGSHTLEMQNGVHGLERNGIFQTNGIANTEAESPSRGAKARELGSNINNHDEINDGEIKPHKKSIKAFEFQHDKNVVQTKAAYTAQNVIFDGSIAASHESLQEILKGSLDNGKSIKEKAIMANRSRLASESIDRDDYDTTSSTSVVLKKPAVSSLLTSEEKTSRMTDPSNIMGVNIEDASADARTANVKELDLSSSLQAMRLLNSRHNYESAKDIAKELYERYPRDTDVLMEYAYIEKQLGDLVAAGSLYSQAISAFEAQENLGYDYVRALQALGSIEARARNAKRARVLFMESIRAARDAEWHSPDSIRGASVYGLHAWARLEEQLGNWGKARELLSRAAEIQPGNAVIHQSRALLEAKAHSWGIARHHFLLAVEAAPDDVKCWHAWAIFEARQGEYKKMRELFQRALEVEPKSIHCLQAWAHQETLIGTPESIEKARSLFQRCTELDPKSLFSWQAWAVMEKNTGNYDKARELFEHCLKLNSSSVACLQAYANLERHCENWGTARKLLRKAFKLEPENAAVLMEAAFVEQSVGNMEVAEKLFVLAGMADKRSSRVRNKMFASRKEIMEKEIGRGWKAFVKRGPKGKASSKAEVHPEYVKTSPIDSESLSGKDSEREIEKVPRSATRKGPRHSATSGAEIGTVKQEKLKSRLMELSSHSKQNTEVNSEMTINAIGAKRRNMKNTAVGKRHHAHLKWKDTKPSNFQVAINAIEAKQNELKVSFKTERRSSSGDSRSKSNFQDILDALEAKQRELGDFSGYEDSCSQREQSEMLLSKLGA</sequence>
<evidence type="ECO:0000256" key="6">
    <source>
        <dbReference type="PROSITE-ProRule" id="PRU00339"/>
    </source>
</evidence>
<keyword evidence="5" id="KW-0539">Nucleus</keyword>
<feature type="compositionally biased region" description="Basic and acidic residues" evidence="7">
    <location>
        <begin position="1080"/>
        <end position="1093"/>
    </location>
</feature>
<accession>A0A8T2R5C8</accession>
<keyword evidence="9" id="KW-1185">Reference proteome</keyword>
<dbReference type="Pfam" id="PF23241">
    <property type="entry name" value="HAT_PRP39_C"/>
    <property type="match status" value="1"/>
</dbReference>
<dbReference type="Proteomes" id="UP000825935">
    <property type="component" value="Chromosome 30"/>
</dbReference>
<keyword evidence="2" id="KW-0507">mRNA processing</keyword>
<feature type="region of interest" description="Disordered" evidence="7">
    <location>
        <begin position="1080"/>
        <end position="1099"/>
    </location>
</feature>
<evidence type="ECO:0000256" key="2">
    <source>
        <dbReference type="ARBA" id="ARBA00022664"/>
    </source>
</evidence>
<reference evidence="8" key="1">
    <citation type="submission" date="2021-08" db="EMBL/GenBank/DDBJ databases">
        <title>WGS assembly of Ceratopteris richardii.</title>
        <authorList>
            <person name="Marchant D.B."/>
            <person name="Chen G."/>
            <person name="Jenkins J."/>
            <person name="Shu S."/>
            <person name="Leebens-Mack J."/>
            <person name="Grimwood J."/>
            <person name="Schmutz J."/>
            <person name="Soltis P."/>
            <person name="Soltis D."/>
            <person name="Chen Z.-H."/>
        </authorList>
    </citation>
    <scope>NUCLEOTIDE SEQUENCE</scope>
    <source>
        <strain evidence="8">Whitten #5841</strain>
        <tissue evidence="8">Leaf</tissue>
    </source>
</reference>
<dbReference type="InterPro" id="IPR044624">
    <property type="entry name" value="Mbb1-like"/>
</dbReference>
<dbReference type="InterPro" id="IPR003107">
    <property type="entry name" value="HAT"/>
</dbReference>
<dbReference type="GO" id="GO:0003727">
    <property type="term" value="F:single-stranded RNA binding"/>
    <property type="evidence" value="ECO:0007669"/>
    <property type="project" value="TreeGrafter"/>
</dbReference>
<dbReference type="InterPro" id="IPR011990">
    <property type="entry name" value="TPR-like_helical_dom_sf"/>
</dbReference>
<dbReference type="InterPro" id="IPR059164">
    <property type="entry name" value="HAT_PRP39_C"/>
</dbReference>
<proteinExistence type="predicted"/>
<comment type="caution">
    <text evidence="8">The sequence shown here is derived from an EMBL/GenBank/DDBJ whole genome shotgun (WGS) entry which is preliminary data.</text>
</comment>
<dbReference type="PANTHER" id="PTHR44917">
    <property type="entry name" value="PROTEIN HIGH CHLOROPHYLL FLUORESCENT 107"/>
    <property type="match status" value="1"/>
</dbReference>
<feature type="repeat" description="TPR" evidence="6">
    <location>
        <begin position="739"/>
        <end position="772"/>
    </location>
</feature>
<keyword evidence="3" id="KW-0677">Repeat</keyword>
<dbReference type="GO" id="GO:0006397">
    <property type="term" value="P:mRNA processing"/>
    <property type="evidence" value="ECO:0007669"/>
    <property type="project" value="InterPro"/>
</dbReference>
<evidence type="ECO:0000256" key="4">
    <source>
        <dbReference type="ARBA" id="ARBA00023187"/>
    </source>
</evidence>
<dbReference type="SUPFAM" id="SSF48452">
    <property type="entry name" value="TPR-like"/>
    <property type="match status" value="2"/>
</dbReference>
<evidence type="ECO:0000256" key="7">
    <source>
        <dbReference type="SAM" id="MobiDB-lite"/>
    </source>
</evidence>
<feature type="region of interest" description="Disordered" evidence="7">
    <location>
        <begin position="940"/>
        <end position="1003"/>
    </location>
</feature>
<feature type="region of interest" description="Disordered" evidence="7">
    <location>
        <begin position="1115"/>
        <end position="1136"/>
    </location>
</feature>
<dbReference type="AlphaFoldDB" id="A0A8T2R5C8"/>
<keyword evidence="6" id="KW-0802">TPR repeat</keyword>
<evidence type="ECO:0000313" key="9">
    <source>
        <dbReference type="Proteomes" id="UP000825935"/>
    </source>
</evidence>
<evidence type="ECO:0000256" key="5">
    <source>
        <dbReference type="ARBA" id="ARBA00023242"/>
    </source>
</evidence>
<organism evidence="8 9">
    <name type="scientific">Ceratopteris richardii</name>
    <name type="common">Triangle waterfern</name>
    <dbReference type="NCBI Taxonomy" id="49495"/>
    <lineage>
        <taxon>Eukaryota</taxon>
        <taxon>Viridiplantae</taxon>
        <taxon>Streptophyta</taxon>
        <taxon>Embryophyta</taxon>
        <taxon>Tracheophyta</taxon>
        <taxon>Polypodiopsida</taxon>
        <taxon>Polypodiidae</taxon>
        <taxon>Polypodiales</taxon>
        <taxon>Pteridineae</taxon>
        <taxon>Pteridaceae</taxon>
        <taxon>Parkerioideae</taxon>
        <taxon>Ceratopteris</taxon>
    </lineage>
</organism>
<dbReference type="GO" id="GO:0006417">
    <property type="term" value="P:regulation of translation"/>
    <property type="evidence" value="ECO:0007669"/>
    <property type="project" value="TreeGrafter"/>
</dbReference>
<evidence type="ECO:0000256" key="1">
    <source>
        <dbReference type="ARBA" id="ARBA00004123"/>
    </source>
</evidence>
<dbReference type="InterPro" id="IPR019734">
    <property type="entry name" value="TPR_rpt"/>
</dbReference>
<keyword evidence="4" id="KW-0508">mRNA splicing</keyword>